<feature type="domain" description="Peptidase M16 C-terminal" evidence="3">
    <location>
        <begin position="213"/>
        <end position="397"/>
    </location>
</feature>
<name>A0A2K9NUG3_BACTC</name>
<dbReference type="EMBL" id="CP025704">
    <property type="protein sequence ID" value="AUN98735.1"/>
    <property type="molecule type" value="Genomic_DNA"/>
</dbReference>
<evidence type="ECO:0000259" key="2">
    <source>
        <dbReference type="Pfam" id="PF00675"/>
    </source>
</evidence>
<dbReference type="PANTHER" id="PTHR11851">
    <property type="entry name" value="METALLOPROTEASE"/>
    <property type="match status" value="1"/>
</dbReference>
<dbReference type="KEGG" id="bsto:C0V70_11610"/>
<sequence>MLPRKLKLLKSPQLIKVLSLTAVVFLFDACSSMGMGSKSAPLKAGFNVKKVVLRNGLTVLVAPNPKLPIVSYYTLFDVGGRDEGVGTTGATHFLEHMMFKGAKKYGPGQFDTLLEKSGGMTNAYTTNDMTVYYQNIPVEFLDTMIDMEADRMQNLLLEPVSFESERQVIFEERKMRYENSPDGLIFLALMKKVFAGTPYGQSVIGEEADLKALTRDQMMEFFKNYYVPNNAIIAISGDVDPDTVIKKIEEKYGVIPRSEKLKELKDKTSGEEVFKSKAEFGQEYKFYATNPIPKFVMAFQGEKLGTRKSYVMDLLAMILGNGGSSYLTQKYVKSDEPMLTEINLSNFNLIHSGVFYFAGELMEGKKIEDVKKQIEGDLKEMCDQSINQRSLQKSKNQILAQGYNQLKTNAGVASTIVRNEKWHGDFNYGLKEMEIYNSISENEVQIACREVLEESKSIFISTWDKYPKTAEKK</sequence>
<feature type="domain" description="Peptidase M16 N-terminal" evidence="2">
    <location>
        <begin position="61"/>
        <end position="205"/>
    </location>
</feature>
<dbReference type="OrthoDB" id="5288619at2"/>
<keyword evidence="5" id="KW-1185">Reference proteome</keyword>
<evidence type="ECO:0000256" key="1">
    <source>
        <dbReference type="ARBA" id="ARBA00007261"/>
    </source>
</evidence>
<accession>A0A2K9NUG3</accession>
<dbReference type="InterPro" id="IPR007863">
    <property type="entry name" value="Peptidase_M16_C"/>
</dbReference>
<dbReference type="RefSeq" id="WP_102244026.1">
    <property type="nucleotide sequence ID" value="NZ_CP025704.1"/>
</dbReference>
<protein>
    <submittedName>
        <fullName evidence="4">Uncharacterized protein</fullName>
    </submittedName>
</protein>
<dbReference type="Gene3D" id="3.30.830.10">
    <property type="entry name" value="Metalloenzyme, LuxS/M16 peptidase-like"/>
    <property type="match status" value="2"/>
</dbReference>
<dbReference type="InterPro" id="IPR050361">
    <property type="entry name" value="MPP/UQCRC_Complex"/>
</dbReference>
<proteinExistence type="inferred from homology"/>
<dbReference type="GO" id="GO:0046872">
    <property type="term" value="F:metal ion binding"/>
    <property type="evidence" value="ECO:0007669"/>
    <property type="project" value="InterPro"/>
</dbReference>
<gene>
    <name evidence="4" type="ORF">C0V70_11610</name>
</gene>
<organism evidence="4 5">
    <name type="scientific">Bacteriovorax stolpii</name>
    <name type="common">Bdellovibrio stolpii</name>
    <dbReference type="NCBI Taxonomy" id="960"/>
    <lineage>
        <taxon>Bacteria</taxon>
        <taxon>Pseudomonadati</taxon>
        <taxon>Bdellovibrionota</taxon>
        <taxon>Bacteriovoracia</taxon>
        <taxon>Bacteriovoracales</taxon>
        <taxon>Bacteriovoracaceae</taxon>
        <taxon>Bacteriovorax</taxon>
    </lineage>
</organism>
<dbReference type="InterPro" id="IPR011765">
    <property type="entry name" value="Pept_M16_N"/>
</dbReference>
<evidence type="ECO:0000259" key="3">
    <source>
        <dbReference type="Pfam" id="PF05193"/>
    </source>
</evidence>
<dbReference type="SUPFAM" id="SSF63411">
    <property type="entry name" value="LuxS/MPP-like metallohydrolase"/>
    <property type="match status" value="2"/>
</dbReference>
<comment type="similarity">
    <text evidence="1">Belongs to the peptidase M16 family.</text>
</comment>
<evidence type="ECO:0000313" key="5">
    <source>
        <dbReference type="Proteomes" id="UP000235584"/>
    </source>
</evidence>
<dbReference type="AlphaFoldDB" id="A0A2K9NUG3"/>
<evidence type="ECO:0000313" key="4">
    <source>
        <dbReference type="EMBL" id="AUN98735.1"/>
    </source>
</evidence>
<dbReference type="PANTHER" id="PTHR11851:SF49">
    <property type="entry name" value="MITOCHONDRIAL-PROCESSING PEPTIDASE SUBUNIT ALPHA"/>
    <property type="match status" value="1"/>
</dbReference>
<dbReference type="Pfam" id="PF05193">
    <property type="entry name" value="Peptidase_M16_C"/>
    <property type="match status" value="1"/>
</dbReference>
<dbReference type="Proteomes" id="UP000235584">
    <property type="component" value="Chromosome"/>
</dbReference>
<dbReference type="Pfam" id="PF00675">
    <property type="entry name" value="Peptidase_M16"/>
    <property type="match status" value="1"/>
</dbReference>
<reference evidence="4 5" key="1">
    <citation type="submission" date="2018-01" db="EMBL/GenBank/DDBJ databases">
        <title>Complete genome sequence of Bacteriovorax stolpii DSM12778.</title>
        <authorList>
            <person name="Tang B."/>
            <person name="Chang J."/>
        </authorList>
    </citation>
    <scope>NUCLEOTIDE SEQUENCE [LARGE SCALE GENOMIC DNA]</scope>
    <source>
        <strain evidence="4 5">DSM 12778</strain>
    </source>
</reference>
<dbReference type="InterPro" id="IPR011249">
    <property type="entry name" value="Metalloenz_LuxS/M16"/>
</dbReference>